<evidence type="ECO:0000256" key="1">
    <source>
        <dbReference type="ARBA" id="ARBA00022598"/>
    </source>
</evidence>
<feature type="domain" description="Glutamyl/glutaminyl-tRNA synthetase class Ib catalytic" evidence="8">
    <location>
        <begin position="5"/>
        <end position="254"/>
    </location>
</feature>
<dbReference type="GO" id="GO:0005829">
    <property type="term" value="C:cytosol"/>
    <property type="evidence" value="ECO:0007669"/>
    <property type="project" value="TreeGrafter"/>
</dbReference>
<keyword evidence="4" id="KW-0862">Zinc</keyword>
<dbReference type="SUPFAM" id="SSF52374">
    <property type="entry name" value="Nucleotidylyl transferase"/>
    <property type="match status" value="1"/>
</dbReference>
<dbReference type="InterPro" id="IPR049940">
    <property type="entry name" value="GluQ/Sye"/>
</dbReference>
<evidence type="ECO:0000256" key="5">
    <source>
        <dbReference type="ARBA" id="ARBA00022840"/>
    </source>
</evidence>
<dbReference type="Pfam" id="PF00749">
    <property type="entry name" value="tRNA-synt_1c"/>
    <property type="match status" value="1"/>
</dbReference>
<dbReference type="GO" id="GO:0006424">
    <property type="term" value="P:glutamyl-tRNA aminoacylation"/>
    <property type="evidence" value="ECO:0007669"/>
    <property type="project" value="TreeGrafter"/>
</dbReference>
<sequence>MQPAEVVSRFAPSPSGLLHLGHGLSAVLGERLARETGGRWLLRIEDIDSSRCRPDFVQAIHDDLAWLGLKPDAVSVQSARRAAHQAALDLLTAMGLTYPCFCTRADIAAAVAAPHGSQPLYPGTCRGLSAAEAARRAATRDPAIRLDVAKAAARAGPLTWAEAGLGEQPADPLAGGDIVLARKDIGVGYMLACVVDDAEDGVTDIVRGRDLIESTPVQRLLQALLGHPAPRYHHHRLLLAPDGRRLAKRDKADTLASLRETGVDGPALAARLAALDPHGPDIAILFHEVD</sequence>
<dbReference type="GO" id="GO:0005524">
    <property type="term" value="F:ATP binding"/>
    <property type="evidence" value="ECO:0007669"/>
    <property type="project" value="UniProtKB-KW"/>
</dbReference>
<dbReference type="InterPro" id="IPR000924">
    <property type="entry name" value="Glu/Gln-tRNA-synth"/>
</dbReference>
<comment type="similarity">
    <text evidence="7">Belongs to the class-I aminoacyl-tRNA synthetase family.</text>
</comment>
<dbReference type="EC" id="6.1.1.-" evidence="9"/>
<keyword evidence="7" id="KW-0648">Protein biosynthesis</keyword>
<keyword evidence="5 7" id="KW-0067">ATP-binding</keyword>
<protein>
    <submittedName>
        <fullName evidence="9">tRNA glutamyl-Q(34) synthetase GluQRS</fullName>
        <ecNumber evidence="9">6.1.1.-</ecNumber>
    </submittedName>
</protein>
<evidence type="ECO:0000256" key="3">
    <source>
        <dbReference type="ARBA" id="ARBA00022741"/>
    </source>
</evidence>
<dbReference type="AlphaFoldDB" id="A0A501XHJ6"/>
<comment type="caution">
    <text evidence="9">The sequence shown here is derived from an EMBL/GenBank/DDBJ whole genome shotgun (WGS) entry which is preliminary data.</text>
</comment>
<dbReference type="GO" id="GO:0004818">
    <property type="term" value="F:glutamate-tRNA ligase activity"/>
    <property type="evidence" value="ECO:0007669"/>
    <property type="project" value="TreeGrafter"/>
</dbReference>
<reference evidence="9 10" key="1">
    <citation type="submission" date="2019-06" db="EMBL/GenBank/DDBJ databases">
        <authorList>
            <person name="Lee I."/>
            <person name="Jang G.I."/>
            <person name="Hwang C.Y."/>
        </authorList>
    </citation>
    <scope>NUCLEOTIDE SEQUENCE [LARGE SCALE GENOMIC DNA]</scope>
    <source>
        <strain evidence="9 10">PAMC 28131</strain>
    </source>
</reference>
<dbReference type="PANTHER" id="PTHR43311">
    <property type="entry name" value="GLUTAMATE--TRNA LIGASE"/>
    <property type="match status" value="1"/>
</dbReference>
<evidence type="ECO:0000256" key="2">
    <source>
        <dbReference type="ARBA" id="ARBA00022723"/>
    </source>
</evidence>
<dbReference type="NCBIfam" id="NF004315">
    <property type="entry name" value="PRK05710.1-4"/>
    <property type="match status" value="1"/>
</dbReference>
<proteinExistence type="inferred from homology"/>
<name>A0A501XHJ6_9SPHN</name>
<organism evidence="9 10">
    <name type="scientific">Sandaracinobacter neustonicus</name>
    <dbReference type="NCBI Taxonomy" id="1715348"/>
    <lineage>
        <taxon>Bacteria</taxon>
        <taxon>Pseudomonadati</taxon>
        <taxon>Pseudomonadota</taxon>
        <taxon>Alphaproteobacteria</taxon>
        <taxon>Sphingomonadales</taxon>
        <taxon>Sphingosinicellaceae</taxon>
        <taxon>Sandaracinobacter</taxon>
    </lineage>
</organism>
<dbReference type="PANTHER" id="PTHR43311:SF1">
    <property type="entry name" value="GLUTAMYL-Q TRNA(ASP) SYNTHETASE"/>
    <property type="match status" value="1"/>
</dbReference>
<accession>A0A501XHJ6</accession>
<gene>
    <name evidence="9" type="ORF">FJQ54_11750</name>
</gene>
<dbReference type="OrthoDB" id="9807503at2"/>
<keyword evidence="6 7" id="KW-0030">Aminoacyl-tRNA synthetase</keyword>
<dbReference type="Proteomes" id="UP000319897">
    <property type="component" value="Unassembled WGS sequence"/>
</dbReference>
<keyword evidence="1 7" id="KW-0436">Ligase</keyword>
<dbReference type="PROSITE" id="PS00178">
    <property type="entry name" value="AA_TRNA_LIGASE_I"/>
    <property type="match status" value="1"/>
</dbReference>
<evidence type="ECO:0000256" key="7">
    <source>
        <dbReference type="RuleBase" id="RU363037"/>
    </source>
</evidence>
<keyword evidence="2" id="KW-0479">Metal-binding</keyword>
<dbReference type="PRINTS" id="PR00987">
    <property type="entry name" value="TRNASYNTHGLU"/>
</dbReference>
<evidence type="ECO:0000256" key="4">
    <source>
        <dbReference type="ARBA" id="ARBA00022833"/>
    </source>
</evidence>
<keyword evidence="3 7" id="KW-0547">Nucleotide-binding</keyword>
<keyword evidence="10" id="KW-1185">Reference proteome</keyword>
<dbReference type="InterPro" id="IPR020058">
    <property type="entry name" value="Glu/Gln-tRNA-synth_Ib_cat-dom"/>
</dbReference>
<dbReference type="InterPro" id="IPR001412">
    <property type="entry name" value="aa-tRNA-synth_I_CS"/>
</dbReference>
<evidence type="ECO:0000256" key="6">
    <source>
        <dbReference type="ARBA" id="ARBA00023146"/>
    </source>
</evidence>
<evidence type="ECO:0000313" key="9">
    <source>
        <dbReference type="EMBL" id="TPE60082.1"/>
    </source>
</evidence>
<dbReference type="InterPro" id="IPR014729">
    <property type="entry name" value="Rossmann-like_a/b/a_fold"/>
</dbReference>
<evidence type="ECO:0000313" key="10">
    <source>
        <dbReference type="Proteomes" id="UP000319897"/>
    </source>
</evidence>
<dbReference type="EMBL" id="VFSU01000028">
    <property type="protein sequence ID" value="TPE60082.1"/>
    <property type="molecule type" value="Genomic_DNA"/>
</dbReference>
<evidence type="ECO:0000259" key="8">
    <source>
        <dbReference type="Pfam" id="PF00749"/>
    </source>
</evidence>
<dbReference type="Gene3D" id="3.40.50.620">
    <property type="entry name" value="HUPs"/>
    <property type="match status" value="1"/>
</dbReference>